<dbReference type="AlphaFoldDB" id="A0AAD5UII0"/>
<comment type="caution">
    <text evidence="1">The sequence shown here is derived from an EMBL/GenBank/DDBJ whole genome shotgun (WGS) entry which is preliminary data.</text>
</comment>
<accession>A0AAD5UII0</accession>
<evidence type="ECO:0000313" key="2">
    <source>
        <dbReference type="Proteomes" id="UP001210925"/>
    </source>
</evidence>
<name>A0AAD5UII0_9FUNG</name>
<sequence length="987" mass="107568">MNDMLSKVQFNLPTNFASNSTYAIEQLKSILGITTTGSPIALGSIKADIQPENTIGAKIALDLGVKVPLNINIPYVSAIVHLDNEKIINNFETAINDANGSQIEIDTSIAISDSGELGQKINDIINAIIGNNDIPGTVTGSSLVFGYSASSTTDAFSKISLNYALNSIIPKNISMTPSDFIKKLNLGINNVKLQSKPRGTIEAGSDISFNFDYPVTITGLDYFSLEFNLDQTELVTITSNSPLNLSRGNITVQPVTEISFVSSEKGQDAVAKLISDVENENNLEQIGTITGIAFGHDEKSPFKFLNNLKVDFNVSTILTKGLIQQLKDKVDVDSLISNLVAQKLHLKAQDNGALQTAIGLNVNSFTLGTSGAFTYLSTQINLDDQSLLNVVGDLSFETSNNVLSAALDSATTFSNGNKLKGIISDIAQQTVNGNNVTNTLTVTDIVIGSESTDTIDLFNKVQLKIPLGPIVFKLKKLIEDLISQKENIMSNVGINPQNIDLDVLDENTLVANANAKIEKLNLDLDIDLPYIYAQVAYNKQRFVDNTIENLSFKNNVFDARDLVYMHDNRTTIQSFVTLLGNVVFARNVSTSDIATFNSVSFGFNKASAIDVFSGISIDFKLEQFRKWATVQFDSVSIANIDASIEQEGIVAVATMPTLSFNFPFKMLAEFHSDAKWAINGTADPAKYITVLSVDAKSFNFPHVPVLVQLNLDSNFPLFMQDVITSLVQWESYASNSRVGYLTLTGSNGKAFRLFDSVSFNGPDDLTFADILEIDVFEDNNYDWSGYPNPGPSSPFMMALSAKNLSPFHLNVGNLKVSSGNTPPGAPEPDETQGIFNMVSQGELILINKNEGGSMVSMAGPPTQTILHGNMWALAALGPLTPDLWKAFAALQATPGVEIRTFIRSYRDDHNIEWFQKLTTYLDDAKWLTWLTPYFDIMGEHFVYSNYRDPNGTVPVDTSKPIVANSVTNLSLTAAVKNLANHVALTKI</sequence>
<dbReference type="Proteomes" id="UP001210925">
    <property type="component" value="Unassembled WGS sequence"/>
</dbReference>
<protein>
    <submittedName>
        <fullName evidence="1">Uncharacterized protein</fullName>
    </submittedName>
</protein>
<gene>
    <name evidence="1" type="ORF">HK103_003535</name>
</gene>
<keyword evidence="2" id="KW-1185">Reference proteome</keyword>
<dbReference type="EMBL" id="JADGKB010000026">
    <property type="protein sequence ID" value="KAJ3258575.1"/>
    <property type="molecule type" value="Genomic_DNA"/>
</dbReference>
<reference evidence="1" key="1">
    <citation type="submission" date="2020-05" db="EMBL/GenBank/DDBJ databases">
        <title>Phylogenomic resolution of chytrid fungi.</title>
        <authorList>
            <person name="Stajich J.E."/>
            <person name="Amses K."/>
            <person name="Simmons R."/>
            <person name="Seto K."/>
            <person name="Myers J."/>
            <person name="Bonds A."/>
            <person name="Quandt C.A."/>
            <person name="Barry K."/>
            <person name="Liu P."/>
            <person name="Grigoriev I."/>
            <person name="Longcore J.E."/>
            <person name="James T.Y."/>
        </authorList>
    </citation>
    <scope>NUCLEOTIDE SEQUENCE</scope>
    <source>
        <strain evidence="1">PLAUS21</strain>
    </source>
</reference>
<proteinExistence type="predicted"/>
<evidence type="ECO:0000313" key="1">
    <source>
        <dbReference type="EMBL" id="KAJ3258575.1"/>
    </source>
</evidence>
<organism evidence="1 2">
    <name type="scientific">Boothiomyces macroporosus</name>
    <dbReference type="NCBI Taxonomy" id="261099"/>
    <lineage>
        <taxon>Eukaryota</taxon>
        <taxon>Fungi</taxon>
        <taxon>Fungi incertae sedis</taxon>
        <taxon>Chytridiomycota</taxon>
        <taxon>Chytridiomycota incertae sedis</taxon>
        <taxon>Chytridiomycetes</taxon>
        <taxon>Rhizophydiales</taxon>
        <taxon>Terramycetaceae</taxon>
        <taxon>Boothiomyces</taxon>
    </lineage>
</organism>